<dbReference type="Proteomes" id="UP000293719">
    <property type="component" value="Chromosome"/>
</dbReference>
<gene>
    <name evidence="2" type="ORF">E0E05_05380</name>
</gene>
<accession>A0A4P6V139</accession>
<dbReference type="KEGG" id="rpod:E0E05_05380"/>
<organism evidence="2 3">
    <name type="scientific">Roseitalea porphyridii</name>
    <dbReference type="NCBI Taxonomy" id="1852022"/>
    <lineage>
        <taxon>Bacteria</taxon>
        <taxon>Pseudomonadati</taxon>
        <taxon>Pseudomonadota</taxon>
        <taxon>Alphaproteobacteria</taxon>
        <taxon>Hyphomicrobiales</taxon>
        <taxon>Ahrensiaceae</taxon>
        <taxon>Roseitalea</taxon>
    </lineage>
</organism>
<sequence length="289" mass="31754">MTNDRIALMLHQNAERFARLRAPSPEDRARFEKQLLENIDLVSDEHLRAIAGTLAPLETTPLEVAHFLCEVEETIAAPFIARSAVLDDQILLDIIARHGAGARTRAIARRRALSGPVRAGLRTLEDPAIDRALELRQTARPSEPAGTPGQPRGTIAQRLDAEVLGQVATLAGIESRPLFETALADSTGLSMTSARILCDDPTSRNFLFALRFMGFSDKQALSVFKGLAPDLATDDDVEERFREAYRLVTSSEAAQRVRGWQLDEIRSLATLQPASQDEPPSQERQRGAA</sequence>
<evidence type="ECO:0000313" key="2">
    <source>
        <dbReference type="EMBL" id="QBK30080.1"/>
    </source>
</evidence>
<evidence type="ECO:0000256" key="1">
    <source>
        <dbReference type="SAM" id="MobiDB-lite"/>
    </source>
</evidence>
<reference evidence="2 3" key="1">
    <citation type="journal article" date="2017" name="Int. J. Syst. Evol. Microbiol.">
        <title>Roseitalea porphyridii gen. nov., sp. nov., isolated from a red alga, and reclassification of Hoeflea suaedae Chung et al. 2013 as Pseudohoeflea suaedae gen. nov., comb. nov.</title>
        <authorList>
            <person name="Hyeon J.W."/>
            <person name="Jeong S.E."/>
            <person name="Baek K."/>
            <person name="Jeon C.O."/>
        </authorList>
    </citation>
    <scope>NUCLEOTIDE SEQUENCE [LARGE SCALE GENOMIC DNA]</scope>
    <source>
        <strain evidence="2 3">MA7-20</strain>
    </source>
</reference>
<name>A0A4P6V139_9HYPH</name>
<dbReference type="RefSeq" id="WP_131615782.1">
    <property type="nucleotide sequence ID" value="NZ_CP036532.1"/>
</dbReference>
<dbReference type="OrthoDB" id="8437243at2"/>
<dbReference type="GeneID" id="90766721"/>
<feature type="region of interest" description="Disordered" evidence="1">
    <location>
        <begin position="269"/>
        <end position="289"/>
    </location>
</feature>
<evidence type="ECO:0000313" key="3">
    <source>
        <dbReference type="Proteomes" id="UP000293719"/>
    </source>
</evidence>
<proteinExistence type="predicted"/>
<dbReference type="EMBL" id="CP036532">
    <property type="protein sequence ID" value="QBK30080.1"/>
    <property type="molecule type" value="Genomic_DNA"/>
</dbReference>
<protein>
    <recommendedName>
        <fullName evidence="4">DUF2336 domain-containing protein</fullName>
    </recommendedName>
</protein>
<feature type="compositionally biased region" description="Polar residues" evidence="1">
    <location>
        <begin position="269"/>
        <end position="279"/>
    </location>
</feature>
<evidence type="ECO:0008006" key="4">
    <source>
        <dbReference type="Google" id="ProtNLM"/>
    </source>
</evidence>
<keyword evidence="3" id="KW-1185">Reference proteome</keyword>
<dbReference type="AlphaFoldDB" id="A0A4P6V139"/>